<evidence type="ECO:0000313" key="3">
    <source>
        <dbReference type="Proteomes" id="UP000232688"/>
    </source>
</evidence>
<name>A0A2N0RKR5_9GLOM</name>
<sequence>MYGIVSTGVDWVIIKLVTTTGEYNDSDNGNVEVLLSSVFDKVLLEKLKNLFGQINGCLVARLNRRNH</sequence>
<organism evidence="2 3">
    <name type="scientific">Rhizophagus irregularis</name>
    <dbReference type="NCBI Taxonomy" id="588596"/>
    <lineage>
        <taxon>Eukaryota</taxon>
        <taxon>Fungi</taxon>
        <taxon>Fungi incertae sedis</taxon>
        <taxon>Mucoromycota</taxon>
        <taxon>Glomeromycotina</taxon>
        <taxon>Glomeromycetes</taxon>
        <taxon>Glomerales</taxon>
        <taxon>Glomeraceae</taxon>
        <taxon>Rhizophagus</taxon>
    </lineage>
</organism>
<dbReference type="Proteomes" id="UP000232722">
    <property type="component" value="Unassembled WGS sequence"/>
</dbReference>
<evidence type="ECO:0000313" key="1">
    <source>
        <dbReference type="EMBL" id="PKC08731.1"/>
    </source>
</evidence>
<reference evidence="1 4" key="1">
    <citation type="submission" date="2016-04" db="EMBL/GenBank/DDBJ databases">
        <title>Genome analyses suggest a sexual origin of heterokaryosis in a supposedly ancient asexual fungus.</title>
        <authorList>
            <person name="Ropars J."/>
            <person name="Sedzielewska K."/>
            <person name="Noel J."/>
            <person name="Charron P."/>
            <person name="Farinelli L."/>
            <person name="Marton T."/>
            <person name="Kruger M."/>
            <person name="Pelin A."/>
            <person name="Brachmann A."/>
            <person name="Corradi N."/>
        </authorList>
    </citation>
    <scope>NUCLEOTIDE SEQUENCE [LARGE SCALE GENOMIC DNA]</scope>
    <source>
        <strain evidence="1 4">A5</strain>
    </source>
</reference>
<dbReference type="EMBL" id="LLXJ01000519">
    <property type="protein sequence ID" value="PKC08731.1"/>
    <property type="molecule type" value="Genomic_DNA"/>
</dbReference>
<protein>
    <submittedName>
        <fullName evidence="2">Uncharacterized protein</fullName>
    </submittedName>
</protein>
<reference evidence="2 3" key="4">
    <citation type="submission" date="2017-10" db="EMBL/GenBank/DDBJ databases">
        <title>Genome analyses suggest a sexual origin of heterokaryosis in a supposedly ancient asexual fungus.</title>
        <authorList>
            <person name="Corradi N."/>
            <person name="Sedzielewska K."/>
            <person name="Noel J."/>
            <person name="Charron P."/>
            <person name="Farinelli L."/>
            <person name="Marton T."/>
            <person name="Kruger M."/>
            <person name="Pelin A."/>
            <person name="Brachmann A."/>
            <person name="Corradi N."/>
        </authorList>
    </citation>
    <scope>NUCLEOTIDE SEQUENCE [LARGE SCALE GENOMIC DNA]</scope>
    <source>
        <strain evidence="2 3">A1</strain>
    </source>
</reference>
<evidence type="ECO:0000313" key="4">
    <source>
        <dbReference type="Proteomes" id="UP000232722"/>
    </source>
</evidence>
<reference evidence="2 3" key="3">
    <citation type="submission" date="2017-10" db="EMBL/GenBank/DDBJ databases">
        <title>Extensive intraspecific genome diversity in a model arbuscular mycorrhizal fungus.</title>
        <authorList>
            <person name="Chen E.C.H."/>
            <person name="Morin E."/>
            <person name="Baudet D."/>
            <person name="Noel J."/>
            <person name="Ndikumana S."/>
            <person name="Charron P."/>
            <person name="St-Onge C."/>
            <person name="Giorgi J."/>
            <person name="Grigoriev I.V."/>
            <person name="Roux C."/>
            <person name="Martin F.M."/>
            <person name="Corradi N."/>
        </authorList>
    </citation>
    <scope>NUCLEOTIDE SEQUENCE [LARGE SCALE GENOMIC DNA]</scope>
    <source>
        <strain evidence="2 3">A1</strain>
    </source>
</reference>
<dbReference type="EMBL" id="LLXH01000692">
    <property type="protein sequence ID" value="PKC63875.1"/>
    <property type="molecule type" value="Genomic_DNA"/>
</dbReference>
<reference evidence="1 4" key="2">
    <citation type="submission" date="2017-09" db="EMBL/GenBank/DDBJ databases">
        <title>Extensive intraspecific genome diversity in a model arbuscular mycorrhizal fungus.</title>
        <authorList>
            <person name="Chen E.C."/>
            <person name="Morin E."/>
            <person name="Beaudet D."/>
            <person name="Noel J."/>
            <person name="Ndikumana S."/>
            <person name="Charron P."/>
            <person name="St-Onge C."/>
            <person name="Giorgi J."/>
            <person name="Grigoriev I.V."/>
            <person name="Roux C."/>
            <person name="Martin F.M."/>
            <person name="Corradi N."/>
        </authorList>
    </citation>
    <scope>NUCLEOTIDE SEQUENCE [LARGE SCALE GENOMIC DNA]</scope>
    <source>
        <strain evidence="1 4">A5</strain>
    </source>
</reference>
<accession>A0A2N0RKR5</accession>
<dbReference type="VEuPathDB" id="FungiDB:RhiirA1_422228"/>
<dbReference type="Proteomes" id="UP000232688">
    <property type="component" value="Unassembled WGS sequence"/>
</dbReference>
<comment type="caution">
    <text evidence="2">The sequence shown here is derived from an EMBL/GenBank/DDBJ whole genome shotgun (WGS) entry which is preliminary data.</text>
</comment>
<gene>
    <name evidence="2" type="ORF">RhiirA1_422228</name>
    <name evidence="1" type="ORF">RhiirA5_357547</name>
</gene>
<proteinExistence type="predicted"/>
<dbReference type="AlphaFoldDB" id="A0A2N0RKR5"/>
<evidence type="ECO:0000313" key="2">
    <source>
        <dbReference type="EMBL" id="PKC63875.1"/>
    </source>
</evidence>